<keyword evidence="11" id="KW-1185">Reference proteome</keyword>
<dbReference type="AlphaFoldDB" id="A0AA89BQK0"/>
<evidence type="ECO:0000256" key="1">
    <source>
        <dbReference type="ARBA" id="ARBA00004141"/>
    </source>
</evidence>
<evidence type="ECO:0000313" key="10">
    <source>
        <dbReference type="EMBL" id="KAK3040411.1"/>
    </source>
</evidence>
<feature type="region of interest" description="Disordered" evidence="7">
    <location>
        <begin position="1"/>
        <end position="55"/>
    </location>
</feature>
<dbReference type="Proteomes" id="UP001188597">
    <property type="component" value="Unassembled WGS sequence"/>
</dbReference>
<accession>A0AA89BQK0</accession>
<evidence type="ECO:0000256" key="8">
    <source>
        <dbReference type="SAM" id="Phobius"/>
    </source>
</evidence>
<feature type="domain" description="PGG" evidence="9">
    <location>
        <begin position="176"/>
        <end position="294"/>
    </location>
</feature>
<feature type="transmembrane region" description="Helical" evidence="8">
    <location>
        <begin position="269"/>
        <end position="290"/>
    </location>
</feature>
<sequence length="375" mass="42019">MGILTSINQGLRKGKNKDRRRKEESDGSNGDSGSHDSGGRRQPQQQGRRQGASRTQTMKYLLRELPGIRVNALNANGFTALDVIQHMPRDMKSVDIRDLLVAAGALRAIDLSPLSRATNPATTGDGHDNGITSLLLYEPSALLPRPPSRRSRTRKPAWWKKIRKVMKNRLKKQHPWLEKTYDALLIAATLIASMAYQATLNPPGGLWQAEKPEDRGGNKTIPFYAGTSLMAAHFPDAYRLFLIYNTTSFLAALSVVFLLVSGIPLKRRIFAWLLMVIMWVAITFTALVYLQSMIVLTPGSFESTDKIWTDTEFTFILMKPIVYTVGISVLAWVSLVGVVLLVHICRFLKWITKILCKCCRKNRVASPRSRGERSV</sequence>
<evidence type="ECO:0000256" key="4">
    <source>
        <dbReference type="ARBA" id="ARBA00022989"/>
    </source>
</evidence>
<feature type="transmembrane region" description="Helical" evidence="8">
    <location>
        <begin position="237"/>
        <end position="260"/>
    </location>
</feature>
<evidence type="ECO:0000259" key="9">
    <source>
        <dbReference type="Pfam" id="PF13962"/>
    </source>
</evidence>
<evidence type="ECO:0000256" key="3">
    <source>
        <dbReference type="ARBA" id="ARBA00022737"/>
    </source>
</evidence>
<organism evidence="10 11">
    <name type="scientific">Escallonia herrerae</name>
    <dbReference type="NCBI Taxonomy" id="1293975"/>
    <lineage>
        <taxon>Eukaryota</taxon>
        <taxon>Viridiplantae</taxon>
        <taxon>Streptophyta</taxon>
        <taxon>Embryophyta</taxon>
        <taxon>Tracheophyta</taxon>
        <taxon>Spermatophyta</taxon>
        <taxon>Magnoliopsida</taxon>
        <taxon>eudicotyledons</taxon>
        <taxon>Gunneridae</taxon>
        <taxon>Pentapetalae</taxon>
        <taxon>asterids</taxon>
        <taxon>campanulids</taxon>
        <taxon>Escalloniales</taxon>
        <taxon>Escalloniaceae</taxon>
        <taxon>Escallonia</taxon>
    </lineage>
</organism>
<evidence type="ECO:0000313" key="11">
    <source>
        <dbReference type="Proteomes" id="UP001188597"/>
    </source>
</evidence>
<comment type="subcellular location">
    <subcellularLocation>
        <location evidence="1">Membrane</location>
        <topology evidence="1">Multi-pass membrane protein</topology>
    </subcellularLocation>
</comment>
<feature type="compositionally biased region" description="Low complexity" evidence="7">
    <location>
        <begin position="40"/>
        <end position="50"/>
    </location>
</feature>
<keyword evidence="3" id="KW-0677">Repeat</keyword>
<reference evidence="10" key="1">
    <citation type="submission" date="2022-12" db="EMBL/GenBank/DDBJ databases">
        <title>Draft genome assemblies for two species of Escallonia (Escalloniales).</title>
        <authorList>
            <person name="Chanderbali A."/>
            <person name="Dervinis C."/>
            <person name="Anghel I."/>
            <person name="Soltis D."/>
            <person name="Soltis P."/>
            <person name="Zapata F."/>
        </authorList>
    </citation>
    <scope>NUCLEOTIDE SEQUENCE</scope>
    <source>
        <strain evidence="10">UCBG64.0493</strain>
        <tissue evidence="10">Leaf</tissue>
    </source>
</reference>
<evidence type="ECO:0000256" key="6">
    <source>
        <dbReference type="ARBA" id="ARBA00023136"/>
    </source>
</evidence>
<evidence type="ECO:0000256" key="2">
    <source>
        <dbReference type="ARBA" id="ARBA00022692"/>
    </source>
</evidence>
<keyword evidence="5" id="KW-0040">ANK repeat</keyword>
<proteinExistence type="predicted"/>
<gene>
    <name evidence="10" type="ORF">RJ639_026816</name>
</gene>
<name>A0AA89BQK0_9ASTE</name>
<keyword evidence="6 8" id="KW-0472">Membrane</keyword>
<dbReference type="GO" id="GO:0005886">
    <property type="term" value="C:plasma membrane"/>
    <property type="evidence" value="ECO:0007669"/>
    <property type="project" value="TreeGrafter"/>
</dbReference>
<keyword evidence="4 8" id="KW-1133">Transmembrane helix</keyword>
<evidence type="ECO:0000256" key="5">
    <source>
        <dbReference type="ARBA" id="ARBA00023043"/>
    </source>
</evidence>
<dbReference type="PANTHER" id="PTHR24186">
    <property type="entry name" value="PROTEIN PHOSPHATASE 1 REGULATORY SUBUNIT"/>
    <property type="match status" value="1"/>
</dbReference>
<evidence type="ECO:0000256" key="7">
    <source>
        <dbReference type="SAM" id="MobiDB-lite"/>
    </source>
</evidence>
<feature type="transmembrane region" description="Helical" evidence="8">
    <location>
        <begin position="321"/>
        <end position="344"/>
    </location>
</feature>
<dbReference type="EMBL" id="JAVXUP010000055">
    <property type="protein sequence ID" value="KAK3040411.1"/>
    <property type="molecule type" value="Genomic_DNA"/>
</dbReference>
<protein>
    <recommendedName>
        <fullName evidence="9">PGG domain-containing protein</fullName>
    </recommendedName>
</protein>
<comment type="caution">
    <text evidence="10">The sequence shown here is derived from an EMBL/GenBank/DDBJ whole genome shotgun (WGS) entry which is preliminary data.</text>
</comment>
<dbReference type="Pfam" id="PF13962">
    <property type="entry name" value="PGG"/>
    <property type="match status" value="1"/>
</dbReference>
<dbReference type="PANTHER" id="PTHR24186:SF37">
    <property type="entry name" value="PGG DOMAIN-CONTAINING PROTEIN"/>
    <property type="match status" value="1"/>
</dbReference>
<dbReference type="InterPro" id="IPR026961">
    <property type="entry name" value="PGG_dom"/>
</dbReference>
<keyword evidence="2 8" id="KW-0812">Transmembrane</keyword>